<feature type="chain" id="PRO_5045379974" evidence="1">
    <location>
        <begin position="23"/>
        <end position="158"/>
    </location>
</feature>
<dbReference type="RefSeq" id="WP_380866457.1">
    <property type="nucleotide sequence ID" value="NZ_JBHUMA010000003.1"/>
</dbReference>
<evidence type="ECO:0000313" key="3">
    <source>
        <dbReference type="Proteomes" id="UP001597393"/>
    </source>
</evidence>
<name>A0ABW5NHK5_9SPHI</name>
<evidence type="ECO:0000256" key="1">
    <source>
        <dbReference type="SAM" id="SignalP"/>
    </source>
</evidence>
<evidence type="ECO:0000313" key="2">
    <source>
        <dbReference type="EMBL" id="MFD2597353.1"/>
    </source>
</evidence>
<keyword evidence="1" id="KW-0732">Signal</keyword>
<organism evidence="2 3">
    <name type="scientific">Sphingobacterium corticis</name>
    <dbReference type="NCBI Taxonomy" id="1812823"/>
    <lineage>
        <taxon>Bacteria</taxon>
        <taxon>Pseudomonadati</taxon>
        <taxon>Bacteroidota</taxon>
        <taxon>Sphingobacteriia</taxon>
        <taxon>Sphingobacteriales</taxon>
        <taxon>Sphingobacteriaceae</taxon>
        <taxon>Sphingobacterium</taxon>
    </lineage>
</organism>
<dbReference type="PROSITE" id="PS51257">
    <property type="entry name" value="PROKAR_LIPOPROTEIN"/>
    <property type="match status" value="1"/>
</dbReference>
<sequence>MNKICYLTATIAVFTLTLFSCGKDDSTQTIEESNTIVGEWQLLTSTFSVNEDGDTSTDVTDHEKLGKPSIVTFSDDGKVDIIIYSMLNDTLSSHRETGRYTKKDDTTLSLTLTEVGEDEPYAINFERYKIEGKQLTFYTVERYSNIFIEGYFVARRIK</sequence>
<protein>
    <submittedName>
        <fullName evidence="2">DUF5004 domain-containing protein</fullName>
    </submittedName>
</protein>
<gene>
    <name evidence="2" type="ORF">ACFSQ3_00200</name>
</gene>
<proteinExistence type="predicted"/>
<feature type="signal peptide" evidence="1">
    <location>
        <begin position="1"/>
        <end position="22"/>
    </location>
</feature>
<accession>A0ABW5NHK5</accession>
<dbReference type="Proteomes" id="UP001597393">
    <property type="component" value="Unassembled WGS sequence"/>
</dbReference>
<keyword evidence="3" id="KW-1185">Reference proteome</keyword>
<reference evidence="3" key="1">
    <citation type="journal article" date="2019" name="Int. J. Syst. Evol. Microbiol.">
        <title>The Global Catalogue of Microorganisms (GCM) 10K type strain sequencing project: providing services to taxonomists for standard genome sequencing and annotation.</title>
        <authorList>
            <consortium name="The Broad Institute Genomics Platform"/>
            <consortium name="The Broad Institute Genome Sequencing Center for Infectious Disease"/>
            <person name="Wu L."/>
            <person name="Ma J."/>
        </authorList>
    </citation>
    <scope>NUCLEOTIDE SEQUENCE [LARGE SCALE GENOMIC DNA]</scope>
    <source>
        <strain evidence="3">KCTC 42248</strain>
    </source>
</reference>
<dbReference type="EMBL" id="JBHUMA010000003">
    <property type="protein sequence ID" value="MFD2597353.1"/>
    <property type="molecule type" value="Genomic_DNA"/>
</dbReference>
<comment type="caution">
    <text evidence="2">The sequence shown here is derived from an EMBL/GenBank/DDBJ whole genome shotgun (WGS) entry which is preliminary data.</text>
</comment>